<protein>
    <submittedName>
        <fullName evidence="1">Uncharacterized protein</fullName>
    </submittedName>
</protein>
<keyword evidence="2" id="KW-1185">Reference proteome</keyword>
<dbReference type="OrthoDB" id="5732224at2"/>
<sequence length="391" mass="45128">MLKHSLAKMIIIPGLVLTTLFTSWTTLASNTENATTAFYRHIMFRETPYATYRGIHPVVEETAPYFAHYQFTHDDKGRVTSIRYQMQENLIFGNQVWDSFIWFAPQVNIDYGPGKEVHTYFDVNGRQIAAHGDVYSAHYSLDKSGKRQSLHFYDENGEPSQNEWNIHRYEWRHEGGYVFEKRFNLANEQQPLRPEFEFYEVKLDYDKNGQLAFVYNLGLDGTPTNNSSGAGIDRITYDQNGNFVRWQVYDKEGKPVEGNRPMVHLGEHLYDEFGNKVGLRGYDRFGKQIPFSWGAFEHSATFNERGNQIRQRIVDESGSTLQFFARKYTPDHSKILYVQSLNDNEMVTHSPALGGAAQVRYQYISDGSYKIERLNADGSVFTDNNQSASSQ</sequence>
<accession>A0A3N5YLA2</accession>
<gene>
    <name evidence="1" type="ORF">DRW07_13600</name>
</gene>
<name>A0A3N5YLA2_9ALTE</name>
<organism evidence="1 2">
    <name type="scientific">Alteromonas sediminis</name>
    <dbReference type="NCBI Taxonomy" id="2259342"/>
    <lineage>
        <taxon>Bacteria</taxon>
        <taxon>Pseudomonadati</taxon>
        <taxon>Pseudomonadota</taxon>
        <taxon>Gammaproteobacteria</taxon>
        <taxon>Alteromonadales</taxon>
        <taxon>Alteromonadaceae</taxon>
        <taxon>Alteromonas/Salinimonas group</taxon>
        <taxon>Alteromonas</taxon>
    </lineage>
</organism>
<dbReference type="EMBL" id="RPOK01000004">
    <property type="protein sequence ID" value="RPJ65841.1"/>
    <property type="molecule type" value="Genomic_DNA"/>
</dbReference>
<comment type="caution">
    <text evidence="1">The sequence shown here is derived from an EMBL/GenBank/DDBJ whole genome shotgun (WGS) entry which is preliminary data.</text>
</comment>
<dbReference type="Proteomes" id="UP000275281">
    <property type="component" value="Unassembled WGS sequence"/>
</dbReference>
<dbReference type="RefSeq" id="WP_124028472.1">
    <property type="nucleotide sequence ID" value="NZ_JBHRSN010000007.1"/>
</dbReference>
<dbReference type="AlphaFoldDB" id="A0A3N5YLA2"/>
<reference evidence="1 2" key="1">
    <citation type="submission" date="2018-11" db="EMBL/GenBank/DDBJ databases">
        <authorList>
            <person name="Ye M.-Q."/>
            <person name="Du Z.-J."/>
        </authorList>
    </citation>
    <scope>NUCLEOTIDE SEQUENCE [LARGE SCALE GENOMIC DNA]</scope>
    <source>
        <strain evidence="1 2">U0105</strain>
    </source>
</reference>
<evidence type="ECO:0000313" key="1">
    <source>
        <dbReference type="EMBL" id="RPJ65841.1"/>
    </source>
</evidence>
<proteinExistence type="predicted"/>
<evidence type="ECO:0000313" key="2">
    <source>
        <dbReference type="Proteomes" id="UP000275281"/>
    </source>
</evidence>
<dbReference type="Gene3D" id="2.180.10.10">
    <property type="entry name" value="RHS repeat-associated core"/>
    <property type="match status" value="1"/>
</dbReference>